<feature type="transmembrane region" description="Helical" evidence="1">
    <location>
        <begin position="6"/>
        <end position="28"/>
    </location>
</feature>
<sequence length="42" mass="4743">MVLSRFFLEAFMGFVFSFSFLAGSTICVGMHNILAMGICEMW</sequence>
<keyword evidence="1" id="KW-0472">Membrane</keyword>
<organism evidence="2">
    <name type="scientific">Rhizophora mucronata</name>
    <name type="common">Asiatic mangrove</name>
    <dbReference type="NCBI Taxonomy" id="61149"/>
    <lineage>
        <taxon>Eukaryota</taxon>
        <taxon>Viridiplantae</taxon>
        <taxon>Streptophyta</taxon>
        <taxon>Embryophyta</taxon>
        <taxon>Tracheophyta</taxon>
        <taxon>Spermatophyta</taxon>
        <taxon>Magnoliopsida</taxon>
        <taxon>eudicotyledons</taxon>
        <taxon>Gunneridae</taxon>
        <taxon>Pentapetalae</taxon>
        <taxon>rosids</taxon>
        <taxon>fabids</taxon>
        <taxon>Malpighiales</taxon>
        <taxon>Rhizophoraceae</taxon>
        <taxon>Rhizophora</taxon>
    </lineage>
</organism>
<reference evidence="2" key="1">
    <citation type="submission" date="2018-02" db="EMBL/GenBank/DDBJ databases">
        <title>Rhizophora mucronata_Transcriptome.</title>
        <authorList>
            <person name="Meera S.P."/>
            <person name="Sreeshan A."/>
            <person name="Augustine A."/>
        </authorList>
    </citation>
    <scope>NUCLEOTIDE SEQUENCE</scope>
    <source>
        <tissue evidence="2">Leaf</tissue>
    </source>
</reference>
<keyword evidence="1" id="KW-1133">Transmembrane helix</keyword>
<dbReference type="EMBL" id="GGEC01085022">
    <property type="protein sequence ID" value="MBX65506.1"/>
    <property type="molecule type" value="Transcribed_RNA"/>
</dbReference>
<dbReference type="AlphaFoldDB" id="A0A2P2QEY2"/>
<proteinExistence type="predicted"/>
<name>A0A2P2QEY2_RHIMU</name>
<evidence type="ECO:0000313" key="2">
    <source>
        <dbReference type="EMBL" id="MBX65506.1"/>
    </source>
</evidence>
<accession>A0A2P2QEY2</accession>
<protein>
    <submittedName>
        <fullName evidence="2">Uncharacterized protein</fullName>
    </submittedName>
</protein>
<keyword evidence="1" id="KW-0812">Transmembrane</keyword>
<evidence type="ECO:0000256" key="1">
    <source>
        <dbReference type="SAM" id="Phobius"/>
    </source>
</evidence>